<dbReference type="InterPro" id="IPR010496">
    <property type="entry name" value="AL/BT2_dom"/>
</dbReference>
<dbReference type="PANTHER" id="PTHR43606">
    <property type="entry name" value="PHOSPHATASE, PUTATIVE (AFU_ORTHOLOGUE AFUA_6G08710)-RELATED"/>
    <property type="match status" value="1"/>
</dbReference>
<dbReference type="InterPro" id="IPR038607">
    <property type="entry name" value="PhoD-like_sf"/>
</dbReference>
<dbReference type="InterPro" id="IPR052900">
    <property type="entry name" value="Phospholipid_Metab_Enz"/>
</dbReference>
<dbReference type="AlphaFoldDB" id="A0A7W5H9J7"/>
<dbReference type="Gene3D" id="3.60.21.70">
    <property type="entry name" value="PhoD-like phosphatase"/>
    <property type="match status" value="1"/>
</dbReference>
<feature type="domain" description="3-keto-alpha-glucoside-1,2-lyase/3-keto-2-hydroxy-glucal hydratase" evidence="3">
    <location>
        <begin position="1010"/>
        <end position="1195"/>
    </location>
</feature>
<dbReference type="InterPro" id="IPR018946">
    <property type="entry name" value="PhoD-like_MPP"/>
</dbReference>
<feature type="chain" id="PRO_5031516178" evidence="2">
    <location>
        <begin position="25"/>
        <end position="1198"/>
    </location>
</feature>
<dbReference type="GO" id="GO:0016787">
    <property type="term" value="F:hydrolase activity"/>
    <property type="evidence" value="ECO:0007669"/>
    <property type="project" value="InterPro"/>
</dbReference>
<organism evidence="5 6">
    <name type="scientific">Aporhodopirellula rubra</name>
    <dbReference type="NCBI Taxonomy" id="980271"/>
    <lineage>
        <taxon>Bacteria</taxon>
        <taxon>Pseudomonadati</taxon>
        <taxon>Planctomycetota</taxon>
        <taxon>Planctomycetia</taxon>
        <taxon>Pirellulales</taxon>
        <taxon>Pirellulaceae</taxon>
        <taxon>Aporhodopirellula</taxon>
    </lineage>
</organism>
<dbReference type="Pfam" id="PF06439">
    <property type="entry name" value="3keto-disac_hyd"/>
    <property type="match status" value="2"/>
</dbReference>
<feature type="signal peptide" evidence="2">
    <location>
        <begin position="1"/>
        <end position="24"/>
    </location>
</feature>
<evidence type="ECO:0000259" key="3">
    <source>
        <dbReference type="Pfam" id="PF06439"/>
    </source>
</evidence>
<dbReference type="RefSeq" id="WP_184309327.1">
    <property type="nucleotide sequence ID" value="NZ_JACHXU010000033.1"/>
</dbReference>
<evidence type="ECO:0000313" key="5">
    <source>
        <dbReference type="EMBL" id="MBB3210171.1"/>
    </source>
</evidence>
<dbReference type="PANTHER" id="PTHR43606:SF2">
    <property type="entry name" value="ALKALINE PHOSPHATASE FAMILY PROTEIN (AFU_ORTHOLOGUE AFUA_5G03860)"/>
    <property type="match status" value="1"/>
</dbReference>
<comment type="caution">
    <text evidence="5">The sequence shown here is derived from an EMBL/GenBank/DDBJ whole genome shotgun (WGS) entry which is preliminary data.</text>
</comment>
<evidence type="ECO:0000256" key="2">
    <source>
        <dbReference type="SAM" id="SignalP"/>
    </source>
</evidence>
<feature type="region of interest" description="Disordered" evidence="1">
    <location>
        <begin position="469"/>
        <end position="488"/>
    </location>
</feature>
<dbReference type="InterPro" id="IPR029052">
    <property type="entry name" value="Metallo-depent_PP-like"/>
</dbReference>
<feature type="domain" description="PhoD-like phosphatase metallophosphatase" evidence="4">
    <location>
        <begin position="377"/>
        <end position="685"/>
    </location>
</feature>
<dbReference type="EMBL" id="JACHXU010000033">
    <property type="protein sequence ID" value="MBB3210171.1"/>
    <property type="molecule type" value="Genomic_DNA"/>
</dbReference>
<feature type="domain" description="3-keto-alpha-glucoside-1,2-lyase/3-keto-2-hydroxy-glucal hydratase" evidence="3">
    <location>
        <begin position="791"/>
        <end position="992"/>
    </location>
</feature>
<proteinExistence type="predicted"/>
<keyword evidence="2" id="KW-0732">Signal</keyword>
<dbReference type="Pfam" id="PF09423">
    <property type="entry name" value="PhoD"/>
    <property type="match status" value="1"/>
</dbReference>
<evidence type="ECO:0000256" key="1">
    <source>
        <dbReference type="SAM" id="MobiDB-lite"/>
    </source>
</evidence>
<sequence length="1198" mass="133359">MYSRRQSLKLLGALSGTLVSPAFADNTEGVADNPGSLGVNPHLSSWQRDHDRIWLGAEYWANPMENWAIVDGAAELVSAAGYRNVHLLTHHLNNPTGSFRMSAVVSEVQHGDVDSSVGFMIGVRSELDEVKSNCFAANNGPRKPKKAGGIVKQGPVVAGIREGELFINDESKKFDKPTALGNVTIKLVGIPHGNDVELTLHALNEEHETVGSMSTIVASDAVRGNVAIGCNLNSNYRTRIGMSRYRIHNWEASGDAFTVNRDAAWGPILWTMYSLSDSRSDEGFVLKLTALTPPLGENDSDELQLQVKRGEQWEPVADATLDHDAWTATFRIPNWDESSDVVFRVVYEQSYRDGEPSQHEWSGTIKANPKDRPVKFAGLTCQHDSGFPYAPVAENLLRLNPDLLYFSGDQLYEGNGGYGIIREPAEKAIVNYLRKFYMFGWAFGEPMRHSPTLCLPDDHDVFQGNIWGEGGTPMNMEDGKDSGASSKGGYREPVRMVNAVHRTCVGHHPEPFDPTPAAQGMSVYFGDMVYGGVSFAIIADRQFKSGPEKVDTGSGRADHVTERGFDTSALDKPGLELLGERQEAFLKHWADDWRGANIKVLLSQTVFAGVATHHGNYNGYLLGDLDSGAWPQTARNRAVDLLRKSKALHISGDQHLTTLSQYGVKQQRDSNWSFCTPAISAGYPRWWRPDEENMPHTNRPMHDLPNTGEYVDGFGNLVYIYAVGNPIVPKSSNRYERAHQKGSGFGYVLLDPKTQTYEIHSYRFLVDVTDGNPENEFPGWPVTLHADDNSGARRLFNGVNMDGWHGRPHFDPYKLDEMSAKEKSEKISEWTADATKHWSIENGELLNDGTGPYLTTNEEFEDYELQLEYKTVPEADSGIYLKGTPQVQIWDATQESNFSIGANLGSGGLWNNSKGNPGKNPLVLADRPFGEWNKVRVVQVGARTSVWLNDQMVVDRAIMENFWRRNEPLRRRGPIQLQTHGGEIRWRNITLRPLDTDASNDFLAEDDDTGFTSLTDGKTLNGWIGAIDDYEVTPEGTIQCRPGRGGNLLTKDEYDDFIVRLYFRLPPRGNNGLAIRSPEKGNPAYLAMCELQVLDNDHPAYAKLDKRQYHGSAYGMAAAARGYLRPTGQWNYQQVRVEGSTIEVELNGNVILQTDLSPITDYMADSAHPGKDRKSGHFGFAGHNDPVEYRDVTIRRLK</sequence>
<accession>A0A7W5H9J7</accession>
<keyword evidence="6" id="KW-1185">Reference proteome</keyword>
<protein>
    <submittedName>
        <fullName evidence="5">Uncharacterized protein</fullName>
    </submittedName>
</protein>
<evidence type="ECO:0000259" key="4">
    <source>
        <dbReference type="Pfam" id="PF09423"/>
    </source>
</evidence>
<name>A0A7W5H9J7_9BACT</name>
<gene>
    <name evidence="5" type="ORF">FHS27_006017</name>
</gene>
<dbReference type="Gene3D" id="2.60.120.560">
    <property type="entry name" value="Exo-inulinase, domain 1"/>
    <property type="match status" value="2"/>
</dbReference>
<dbReference type="SUPFAM" id="SSF56300">
    <property type="entry name" value="Metallo-dependent phosphatases"/>
    <property type="match status" value="1"/>
</dbReference>
<dbReference type="Proteomes" id="UP000536179">
    <property type="component" value="Unassembled WGS sequence"/>
</dbReference>
<reference evidence="5 6" key="1">
    <citation type="submission" date="2020-08" db="EMBL/GenBank/DDBJ databases">
        <title>Genomic Encyclopedia of Type Strains, Phase III (KMG-III): the genomes of soil and plant-associated and newly described type strains.</title>
        <authorList>
            <person name="Whitman W."/>
        </authorList>
    </citation>
    <scope>NUCLEOTIDE SEQUENCE [LARGE SCALE GENOMIC DNA]</scope>
    <source>
        <strain evidence="5 6">CECT 8075</strain>
    </source>
</reference>
<evidence type="ECO:0000313" key="6">
    <source>
        <dbReference type="Proteomes" id="UP000536179"/>
    </source>
</evidence>